<protein>
    <submittedName>
        <fullName evidence="2">Uncharacterized protein</fullName>
    </submittedName>
</protein>
<feature type="transmembrane region" description="Helical" evidence="1">
    <location>
        <begin position="75"/>
        <end position="99"/>
    </location>
</feature>
<proteinExistence type="predicted"/>
<keyword evidence="3" id="KW-1185">Reference proteome</keyword>
<feature type="transmembrane region" description="Helical" evidence="1">
    <location>
        <begin position="129"/>
        <end position="147"/>
    </location>
</feature>
<reference evidence="2 3" key="1">
    <citation type="journal article" date="2010" name="Proc. Natl. Acad. Sci. U.S.A.">
        <title>Insights into evolution of multicellular fungi from the assembled chromosomes of the mushroom Coprinopsis cinerea (Coprinus cinereus).</title>
        <authorList>
            <person name="Stajich J.E."/>
            <person name="Wilke S.K."/>
            <person name="Ahren D."/>
            <person name="Au C.H."/>
            <person name="Birren B.W."/>
            <person name="Borodovsky M."/>
            <person name="Burns C."/>
            <person name="Canback B."/>
            <person name="Casselton L.A."/>
            <person name="Cheng C.K."/>
            <person name="Deng J."/>
            <person name="Dietrich F.S."/>
            <person name="Fargo D.C."/>
            <person name="Farman M.L."/>
            <person name="Gathman A.C."/>
            <person name="Goldberg J."/>
            <person name="Guigo R."/>
            <person name="Hoegger P.J."/>
            <person name="Hooker J.B."/>
            <person name="Huggins A."/>
            <person name="James T.Y."/>
            <person name="Kamada T."/>
            <person name="Kilaru S."/>
            <person name="Kodira C."/>
            <person name="Kues U."/>
            <person name="Kupfer D."/>
            <person name="Kwan H.S."/>
            <person name="Lomsadze A."/>
            <person name="Li W."/>
            <person name="Lilly W.W."/>
            <person name="Ma L.J."/>
            <person name="Mackey A.J."/>
            <person name="Manning G."/>
            <person name="Martin F."/>
            <person name="Muraguchi H."/>
            <person name="Natvig D.O."/>
            <person name="Palmerini H."/>
            <person name="Ramesh M.A."/>
            <person name="Rehmeyer C.J."/>
            <person name="Roe B.A."/>
            <person name="Shenoy N."/>
            <person name="Stanke M."/>
            <person name="Ter-Hovhannisyan V."/>
            <person name="Tunlid A."/>
            <person name="Velagapudi R."/>
            <person name="Vision T.J."/>
            <person name="Zeng Q."/>
            <person name="Zolan M.E."/>
            <person name="Pukkila P.J."/>
        </authorList>
    </citation>
    <scope>NUCLEOTIDE SEQUENCE [LARGE SCALE GENOMIC DNA]</scope>
    <source>
        <strain evidence="3">Okayama-7 / 130 / ATCC MYA-4618 / FGSC 9003</strain>
    </source>
</reference>
<organism evidence="2 3">
    <name type="scientific">Coprinopsis cinerea (strain Okayama-7 / 130 / ATCC MYA-4618 / FGSC 9003)</name>
    <name type="common">Inky cap fungus</name>
    <name type="synonym">Hormographiella aspergillata</name>
    <dbReference type="NCBI Taxonomy" id="240176"/>
    <lineage>
        <taxon>Eukaryota</taxon>
        <taxon>Fungi</taxon>
        <taxon>Dikarya</taxon>
        <taxon>Basidiomycota</taxon>
        <taxon>Agaricomycotina</taxon>
        <taxon>Agaricomycetes</taxon>
        <taxon>Agaricomycetidae</taxon>
        <taxon>Agaricales</taxon>
        <taxon>Agaricineae</taxon>
        <taxon>Psathyrellaceae</taxon>
        <taxon>Coprinopsis</taxon>
    </lineage>
</organism>
<evidence type="ECO:0000313" key="3">
    <source>
        <dbReference type="Proteomes" id="UP000001861"/>
    </source>
</evidence>
<dbReference type="AlphaFoldDB" id="A8NME4"/>
<keyword evidence="1" id="KW-1133">Transmembrane helix</keyword>
<dbReference type="EMBL" id="AACS02000012">
    <property type="protein sequence ID" value="EAU86923.2"/>
    <property type="molecule type" value="Genomic_DNA"/>
</dbReference>
<keyword evidence="1" id="KW-0812">Transmembrane</keyword>
<accession>A8NME4</accession>
<gene>
    <name evidence="2" type="ORF">CC1G_13083</name>
</gene>
<dbReference type="VEuPathDB" id="FungiDB:CC1G_13083"/>
<dbReference type="Proteomes" id="UP000001861">
    <property type="component" value="Unassembled WGS sequence"/>
</dbReference>
<dbReference type="OrthoDB" id="2997372at2759"/>
<evidence type="ECO:0000313" key="2">
    <source>
        <dbReference type="EMBL" id="EAU86923.2"/>
    </source>
</evidence>
<dbReference type="RefSeq" id="XP_001834899.2">
    <property type="nucleotide sequence ID" value="XM_001834847.2"/>
</dbReference>
<sequence length="157" mass="17915">MLFRRKCASESASPQSSPVKANGEAPVKAKYADVILEDYEVGIWRVLLSKTSGFRLKSFEQQAYFYKSLPHIRRLYMTAWLLSPALVLFYSFSSLWSGIEDAIQMYLSNEILRAIESGIVEKKPIATELFKAAVLRILCMLLISYIGRSKWVYKSSV</sequence>
<dbReference type="InParanoid" id="A8NME4"/>
<dbReference type="HOGENOM" id="CLU_1677793_0_0_1"/>
<name>A8NME4_COPC7</name>
<dbReference type="STRING" id="240176.A8NME4"/>
<comment type="caution">
    <text evidence="2">The sequence shown here is derived from an EMBL/GenBank/DDBJ whole genome shotgun (WGS) entry which is preliminary data.</text>
</comment>
<keyword evidence="1" id="KW-0472">Membrane</keyword>
<dbReference type="KEGG" id="cci:CC1G_13083"/>
<dbReference type="GeneID" id="6011415"/>
<evidence type="ECO:0000256" key="1">
    <source>
        <dbReference type="SAM" id="Phobius"/>
    </source>
</evidence>